<feature type="region of interest" description="Disordered" evidence="1">
    <location>
        <begin position="131"/>
        <end position="159"/>
    </location>
</feature>
<dbReference type="OrthoDB" id="3694898at2"/>
<gene>
    <name evidence="3" type="ORF">PA7_43430</name>
</gene>
<dbReference type="STRING" id="1123024.GCA_000423625_01689"/>
<sequence length="299" mass="30657">MRHQEFPPRQQSPRPAPQPVRPPESDAPEPEEAPKKGLDLSINKVVAGAGAAATSALFGSFFGVSGTVAGAALGSVIITVGSTIYQRSLDRTRDEVKARIKLPSGRTVDVKRDAPTKAIDLSKQITIPLQRTGPGGVLRPVSQHASGQPTQHSAPPTSARRLNPRRVLVLSGVTVVIFVLGLLVVTGIEWAKGSPISGGDAGTSVGRVLDRSAAADTDRGADPGSDSGITGSSETTEAPASSEPPTSPTASRVPAPSREPGATGSENFQRRPETTGSEAPQPTRERVAPTAGASAPSGG</sequence>
<feature type="transmembrane region" description="Helical" evidence="2">
    <location>
        <begin position="68"/>
        <end position="85"/>
    </location>
</feature>
<feature type="compositionally biased region" description="Low complexity" evidence="1">
    <location>
        <begin position="288"/>
        <end position="299"/>
    </location>
</feature>
<dbReference type="AlphaFoldDB" id="A0A511D6T9"/>
<feature type="compositionally biased region" description="Polar residues" evidence="1">
    <location>
        <begin position="143"/>
        <end position="156"/>
    </location>
</feature>
<keyword evidence="2" id="KW-0812">Transmembrane</keyword>
<feature type="region of interest" description="Disordered" evidence="1">
    <location>
        <begin position="213"/>
        <end position="299"/>
    </location>
</feature>
<feature type="compositionally biased region" description="Low complexity" evidence="1">
    <location>
        <begin position="232"/>
        <end position="251"/>
    </location>
</feature>
<evidence type="ECO:0000256" key="2">
    <source>
        <dbReference type="SAM" id="Phobius"/>
    </source>
</evidence>
<comment type="caution">
    <text evidence="3">The sequence shown here is derived from an EMBL/GenBank/DDBJ whole genome shotgun (WGS) entry which is preliminary data.</text>
</comment>
<name>A0A511D6T9_9PSEU</name>
<organism evidence="3 4">
    <name type="scientific">Pseudonocardia asaccharolytica DSM 44247 = NBRC 16224</name>
    <dbReference type="NCBI Taxonomy" id="1123024"/>
    <lineage>
        <taxon>Bacteria</taxon>
        <taxon>Bacillati</taxon>
        <taxon>Actinomycetota</taxon>
        <taxon>Actinomycetes</taxon>
        <taxon>Pseudonocardiales</taxon>
        <taxon>Pseudonocardiaceae</taxon>
        <taxon>Pseudonocardia</taxon>
    </lineage>
</organism>
<protein>
    <submittedName>
        <fullName evidence="3">Uncharacterized protein</fullName>
    </submittedName>
</protein>
<keyword evidence="2" id="KW-1133">Transmembrane helix</keyword>
<reference evidence="3 4" key="1">
    <citation type="submission" date="2019-07" db="EMBL/GenBank/DDBJ databases">
        <title>Whole genome shotgun sequence of Pseudonocardia asaccharolytica NBRC 16224.</title>
        <authorList>
            <person name="Hosoyama A."/>
            <person name="Uohara A."/>
            <person name="Ohji S."/>
            <person name="Ichikawa N."/>
        </authorList>
    </citation>
    <scope>NUCLEOTIDE SEQUENCE [LARGE SCALE GENOMIC DNA]</scope>
    <source>
        <strain evidence="3 4">NBRC 16224</strain>
    </source>
</reference>
<dbReference type="RefSeq" id="WP_028929660.1">
    <property type="nucleotide sequence ID" value="NZ_AUII01000005.1"/>
</dbReference>
<feature type="transmembrane region" description="Helical" evidence="2">
    <location>
        <begin position="167"/>
        <end position="188"/>
    </location>
</feature>
<evidence type="ECO:0000313" key="3">
    <source>
        <dbReference type="EMBL" id="GEL20506.1"/>
    </source>
</evidence>
<accession>A0A511D6T9</accession>
<feature type="region of interest" description="Disordered" evidence="1">
    <location>
        <begin position="1"/>
        <end position="37"/>
    </location>
</feature>
<keyword evidence="4" id="KW-1185">Reference proteome</keyword>
<dbReference type="EMBL" id="BJVI01000074">
    <property type="protein sequence ID" value="GEL20506.1"/>
    <property type="molecule type" value="Genomic_DNA"/>
</dbReference>
<evidence type="ECO:0000256" key="1">
    <source>
        <dbReference type="SAM" id="MobiDB-lite"/>
    </source>
</evidence>
<evidence type="ECO:0000313" key="4">
    <source>
        <dbReference type="Proteomes" id="UP000321328"/>
    </source>
</evidence>
<dbReference type="Proteomes" id="UP000321328">
    <property type="component" value="Unassembled WGS sequence"/>
</dbReference>
<keyword evidence="2" id="KW-0472">Membrane</keyword>
<proteinExistence type="predicted"/>